<sequence length="118" mass="13150">MSGFGHYDQTAQALEREIRRRGVAIGLDWSDTARLRTLAREALSCTAECRIGLLRHPDYMERRKGELFALSELMLVTMRQSAQIGVHTHGGPAWKAFGRALYEEAENLPARAAAPSLP</sequence>
<evidence type="ECO:0000313" key="1">
    <source>
        <dbReference type="EMBL" id="AVR87760.1"/>
    </source>
</evidence>
<dbReference type="OrthoDB" id="9156933at2"/>
<evidence type="ECO:0000313" key="2">
    <source>
        <dbReference type="Proteomes" id="UP000241885"/>
    </source>
</evidence>
<dbReference type="KEGG" id="tak:Tharo_0818"/>
<reference evidence="1 2" key="1">
    <citation type="submission" date="2018-03" db="EMBL/GenBank/DDBJ databases">
        <title>Complete genome sequence of Thauera aromatica, a model organism for studying aromatic compound degradation under denitrifying conditions.</title>
        <authorList>
            <person name="Lo H.-Y."/>
            <person name="Goris T."/>
            <person name="Boll M."/>
            <person name="Mueller J.A."/>
        </authorList>
    </citation>
    <scope>NUCLEOTIDE SEQUENCE [LARGE SCALE GENOMIC DNA]</scope>
    <source>
        <strain evidence="1 2">K172</strain>
    </source>
</reference>
<accession>A0A2R4BKA3</accession>
<proteinExistence type="predicted"/>
<keyword evidence="2" id="KW-1185">Reference proteome</keyword>
<gene>
    <name evidence="1" type="ORF">Tharo_0818</name>
</gene>
<dbReference type="AlphaFoldDB" id="A0A2R4BKA3"/>
<dbReference type="EMBL" id="CP028339">
    <property type="protein sequence ID" value="AVR87760.1"/>
    <property type="molecule type" value="Genomic_DNA"/>
</dbReference>
<dbReference type="Proteomes" id="UP000241885">
    <property type="component" value="Chromosome"/>
</dbReference>
<protein>
    <submittedName>
        <fullName evidence="1">Uncharacterized protein</fullName>
    </submittedName>
</protein>
<dbReference type="RefSeq" id="WP_107220097.1">
    <property type="nucleotide sequence ID" value="NZ_CP028339.1"/>
</dbReference>
<name>A0A2R4BKA3_THAAR</name>
<organism evidence="1 2">
    <name type="scientific">Thauera aromatica K172</name>
    <dbReference type="NCBI Taxonomy" id="44139"/>
    <lineage>
        <taxon>Bacteria</taxon>
        <taxon>Pseudomonadati</taxon>
        <taxon>Pseudomonadota</taxon>
        <taxon>Betaproteobacteria</taxon>
        <taxon>Rhodocyclales</taxon>
        <taxon>Zoogloeaceae</taxon>
        <taxon>Thauera</taxon>
    </lineage>
</organism>